<dbReference type="SUPFAM" id="SSF48008">
    <property type="entry name" value="GntR ligand-binding domain-like"/>
    <property type="match status" value="1"/>
</dbReference>
<dbReference type="SMART" id="SM00345">
    <property type="entry name" value="HTH_GNTR"/>
    <property type="match status" value="1"/>
</dbReference>
<keyword evidence="3" id="KW-0804">Transcription</keyword>
<dbReference type="InterPro" id="IPR036390">
    <property type="entry name" value="WH_DNA-bd_sf"/>
</dbReference>
<dbReference type="GO" id="GO:0003677">
    <property type="term" value="F:DNA binding"/>
    <property type="evidence" value="ECO:0007669"/>
    <property type="project" value="UniProtKB-KW"/>
</dbReference>
<dbReference type="CDD" id="cd07377">
    <property type="entry name" value="WHTH_GntR"/>
    <property type="match status" value="1"/>
</dbReference>
<dbReference type="Proteomes" id="UP000179076">
    <property type="component" value="Unassembled WGS sequence"/>
</dbReference>
<dbReference type="AlphaFoldDB" id="A0A1F6VIC8"/>
<protein>
    <submittedName>
        <fullName evidence="5">GntR family transcriptional regulator</fullName>
    </submittedName>
</protein>
<keyword evidence="2" id="KW-0238">DNA-binding</keyword>
<dbReference type="PANTHER" id="PTHR43537:SF49">
    <property type="entry name" value="TRANSCRIPTIONAL REGULATORY PROTEIN"/>
    <property type="match status" value="1"/>
</dbReference>
<feature type="domain" description="HTH gntR-type" evidence="4">
    <location>
        <begin position="15"/>
        <end position="82"/>
    </location>
</feature>
<dbReference type="Pfam" id="PF07729">
    <property type="entry name" value="FCD"/>
    <property type="match status" value="1"/>
</dbReference>
<dbReference type="GO" id="GO:0003700">
    <property type="term" value="F:DNA-binding transcription factor activity"/>
    <property type="evidence" value="ECO:0007669"/>
    <property type="project" value="InterPro"/>
</dbReference>
<dbReference type="PRINTS" id="PR00035">
    <property type="entry name" value="HTHGNTR"/>
</dbReference>
<dbReference type="Gene3D" id="1.10.10.10">
    <property type="entry name" value="Winged helix-like DNA-binding domain superfamily/Winged helix DNA-binding domain"/>
    <property type="match status" value="1"/>
</dbReference>
<gene>
    <name evidence="5" type="ORF">A2W18_07270</name>
</gene>
<organism evidence="5 6">
    <name type="scientific">Candidatus Muproteobacteria bacterium RBG_16_60_9</name>
    <dbReference type="NCBI Taxonomy" id="1817755"/>
    <lineage>
        <taxon>Bacteria</taxon>
        <taxon>Pseudomonadati</taxon>
        <taxon>Pseudomonadota</taxon>
        <taxon>Candidatus Muproteobacteria</taxon>
    </lineage>
</organism>
<dbReference type="SUPFAM" id="SSF46785">
    <property type="entry name" value="Winged helix' DNA-binding domain"/>
    <property type="match status" value="1"/>
</dbReference>
<dbReference type="Gene3D" id="1.20.120.530">
    <property type="entry name" value="GntR ligand-binding domain-like"/>
    <property type="match status" value="1"/>
</dbReference>
<dbReference type="InterPro" id="IPR036388">
    <property type="entry name" value="WH-like_DNA-bd_sf"/>
</dbReference>
<comment type="caution">
    <text evidence="5">The sequence shown here is derived from an EMBL/GenBank/DDBJ whole genome shotgun (WGS) entry which is preliminary data.</text>
</comment>
<dbReference type="Pfam" id="PF00392">
    <property type="entry name" value="GntR"/>
    <property type="match status" value="1"/>
</dbReference>
<accession>A0A1F6VIC8</accession>
<reference evidence="5 6" key="1">
    <citation type="journal article" date="2016" name="Nat. Commun.">
        <title>Thousands of microbial genomes shed light on interconnected biogeochemical processes in an aquifer system.</title>
        <authorList>
            <person name="Anantharaman K."/>
            <person name="Brown C.T."/>
            <person name="Hug L.A."/>
            <person name="Sharon I."/>
            <person name="Castelle C.J."/>
            <person name="Probst A.J."/>
            <person name="Thomas B.C."/>
            <person name="Singh A."/>
            <person name="Wilkins M.J."/>
            <person name="Karaoz U."/>
            <person name="Brodie E.L."/>
            <person name="Williams K.H."/>
            <person name="Hubbard S.S."/>
            <person name="Banfield J.F."/>
        </authorList>
    </citation>
    <scope>NUCLEOTIDE SEQUENCE [LARGE SCALE GENOMIC DNA]</scope>
</reference>
<evidence type="ECO:0000313" key="6">
    <source>
        <dbReference type="Proteomes" id="UP000179076"/>
    </source>
</evidence>
<evidence type="ECO:0000256" key="3">
    <source>
        <dbReference type="ARBA" id="ARBA00023163"/>
    </source>
</evidence>
<dbReference type="SMART" id="SM00895">
    <property type="entry name" value="FCD"/>
    <property type="match status" value="1"/>
</dbReference>
<dbReference type="PANTHER" id="PTHR43537">
    <property type="entry name" value="TRANSCRIPTIONAL REGULATOR, GNTR FAMILY"/>
    <property type="match status" value="1"/>
</dbReference>
<dbReference type="InterPro" id="IPR011711">
    <property type="entry name" value="GntR_C"/>
</dbReference>
<dbReference type="EMBL" id="MFSP01000023">
    <property type="protein sequence ID" value="OGI69285.1"/>
    <property type="molecule type" value="Genomic_DNA"/>
</dbReference>
<proteinExistence type="predicted"/>
<dbReference type="PROSITE" id="PS50949">
    <property type="entry name" value="HTH_GNTR"/>
    <property type="match status" value="1"/>
</dbReference>
<evidence type="ECO:0000256" key="1">
    <source>
        <dbReference type="ARBA" id="ARBA00023015"/>
    </source>
</evidence>
<keyword evidence="1" id="KW-0805">Transcription regulation</keyword>
<evidence type="ECO:0000256" key="2">
    <source>
        <dbReference type="ARBA" id="ARBA00023125"/>
    </source>
</evidence>
<dbReference type="InterPro" id="IPR008920">
    <property type="entry name" value="TF_FadR/GntR_C"/>
</dbReference>
<evidence type="ECO:0000313" key="5">
    <source>
        <dbReference type="EMBL" id="OGI69285.1"/>
    </source>
</evidence>
<sequence length="259" mass="28063">MNPEHETFAAGDNTVPQTVKALLGIRELILSGELPPGARISELAVVERIGVSRTPVRAALARLQEEGLLEPIASRGYAVRAFSEVEIRDAIEVRGTLEGLAARFAAERGVTAAETARLHECMDQIDAILASSDRTIDSFTQYVTANDRFHRLLIEVAHSDVLCRQIERAVSLPFASPSGFVMAQATLPAARDVLIIAQAQHCSVVEAIAQREGARAQALMQEHARIAHKNLQLALASQTAMDLVPGSNLIRRRIHASAQ</sequence>
<dbReference type="InterPro" id="IPR000524">
    <property type="entry name" value="Tscrpt_reg_HTH_GntR"/>
</dbReference>
<evidence type="ECO:0000259" key="4">
    <source>
        <dbReference type="PROSITE" id="PS50949"/>
    </source>
</evidence>
<name>A0A1F6VIC8_9PROT</name>